<keyword evidence="1" id="KW-0472">Membrane</keyword>
<feature type="transmembrane region" description="Helical" evidence="1">
    <location>
        <begin position="45"/>
        <end position="61"/>
    </location>
</feature>
<gene>
    <name evidence="2" type="ORF">ATCC9714_21041</name>
</gene>
<keyword evidence="1" id="KW-0812">Transmembrane</keyword>
<organism evidence="2 3">
    <name type="scientific">Paraclostridium sordellii</name>
    <name type="common">Clostridium sordellii</name>
    <dbReference type="NCBI Taxonomy" id="1505"/>
    <lineage>
        <taxon>Bacteria</taxon>
        <taxon>Bacillati</taxon>
        <taxon>Bacillota</taxon>
        <taxon>Clostridia</taxon>
        <taxon>Peptostreptococcales</taxon>
        <taxon>Peptostreptococcaceae</taxon>
        <taxon>Paraclostridium</taxon>
    </lineage>
</organism>
<accession>A0ABM9RQ88</accession>
<evidence type="ECO:0000313" key="3">
    <source>
        <dbReference type="Proteomes" id="UP000032811"/>
    </source>
</evidence>
<keyword evidence="3" id="KW-1185">Reference proteome</keyword>
<proteinExistence type="predicted"/>
<evidence type="ECO:0000313" key="2">
    <source>
        <dbReference type="EMBL" id="CEJ74216.1"/>
    </source>
</evidence>
<dbReference type="Proteomes" id="UP000032811">
    <property type="component" value="Chromosome 1"/>
</dbReference>
<keyword evidence="1" id="KW-1133">Transmembrane helix</keyword>
<sequence>MKFIFCILFPFFLFFLFCWVDNFFKKYFGINNYELFIIENSKSSKYCSIIAIIFLWLSAFFIKNKLILLLCSIFSVLEIILKINLCKKHDVSVNIKKFLISEWIIYIYFILIMLYLISNL</sequence>
<feature type="transmembrane region" description="Helical" evidence="1">
    <location>
        <begin position="67"/>
        <end position="86"/>
    </location>
</feature>
<evidence type="ECO:0000256" key="1">
    <source>
        <dbReference type="SAM" id="Phobius"/>
    </source>
</evidence>
<dbReference type="EMBL" id="LN679998">
    <property type="protein sequence ID" value="CEJ74216.1"/>
    <property type="molecule type" value="Genomic_DNA"/>
</dbReference>
<feature type="transmembrane region" description="Helical" evidence="1">
    <location>
        <begin position="6"/>
        <end position="24"/>
    </location>
</feature>
<protein>
    <recommendedName>
        <fullName evidence="4">DUF4181 domain-containing protein</fullName>
    </recommendedName>
</protein>
<name>A0ABM9RQ88_PARSO</name>
<reference evidence="2 3" key="1">
    <citation type="submission" date="2014-11" db="EMBL/GenBank/DDBJ databases">
        <authorList>
            <person name="Aslett M.A."/>
            <person name="De Silva N."/>
        </authorList>
    </citation>
    <scope>NUCLEOTIDE SEQUENCE [LARGE SCALE GENOMIC DNA]</scope>
    <source>
        <strain evidence="2 3">ATCC9714</strain>
    </source>
</reference>
<evidence type="ECO:0008006" key="4">
    <source>
        <dbReference type="Google" id="ProtNLM"/>
    </source>
</evidence>
<feature type="transmembrane region" description="Helical" evidence="1">
    <location>
        <begin position="98"/>
        <end position="117"/>
    </location>
</feature>